<dbReference type="GO" id="GO:0043709">
    <property type="term" value="P:cell adhesion involved in single-species biofilm formation"/>
    <property type="evidence" value="ECO:0007669"/>
    <property type="project" value="TreeGrafter"/>
</dbReference>
<protein>
    <submittedName>
        <fullName evidence="7">Fimbrial protein</fullName>
    </submittedName>
</protein>
<dbReference type="InterPro" id="IPR008966">
    <property type="entry name" value="Adhesion_dom_sf"/>
</dbReference>
<dbReference type="EMBL" id="JAPNMI010000001">
    <property type="protein sequence ID" value="MCY0788325.1"/>
    <property type="molecule type" value="Genomic_DNA"/>
</dbReference>
<evidence type="ECO:0000256" key="2">
    <source>
        <dbReference type="ARBA" id="ARBA00006671"/>
    </source>
</evidence>
<dbReference type="RefSeq" id="WP_260248735.1">
    <property type="nucleotide sequence ID" value="NZ_JALMEJ010000002.1"/>
</dbReference>
<evidence type="ECO:0000259" key="6">
    <source>
        <dbReference type="Pfam" id="PF00419"/>
    </source>
</evidence>
<evidence type="ECO:0000256" key="5">
    <source>
        <dbReference type="SAM" id="SignalP"/>
    </source>
</evidence>
<dbReference type="SUPFAM" id="SSF49401">
    <property type="entry name" value="Bacterial adhesins"/>
    <property type="match status" value="1"/>
</dbReference>
<evidence type="ECO:0000313" key="8">
    <source>
        <dbReference type="Proteomes" id="UP001076655"/>
    </source>
</evidence>
<dbReference type="Pfam" id="PF00419">
    <property type="entry name" value="Fimbrial"/>
    <property type="match status" value="1"/>
</dbReference>
<feature type="chain" id="PRO_5040505911" evidence="5">
    <location>
        <begin position="21"/>
        <end position="178"/>
    </location>
</feature>
<proteinExistence type="inferred from homology"/>
<dbReference type="InterPro" id="IPR050263">
    <property type="entry name" value="Bact_Fimbrial_Adh_Pro"/>
</dbReference>
<evidence type="ECO:0000256" key="1">
    <source>
        <dbReference type="ARBA" id="ARBA00004561"/>
    </source>
</evidence>
<dbReference type="InterPro" id="IPR036937">
    <property type="entry name" value="Adhesion_dom_fimbrial_sf"/>
</dbReference>
<dbReference type="PANTHER" id="PTHR33420:SF12">
    <property type="entry name" value="FIMBRIN-LIKE PROTEIN FIMI-RELATED"/>
    <property type="match status" value="1"/>
</dbReference>
<comment type="similarity">
    <text evidence="2">Belongs to the fimbrial protein family.</text>
</comment>
<dbReference type="InterPro" id="IPR000259">
    <property type="entry name" value="Adhesion_dom_fimbrial"/>
</dbReference>
<evidence type="ECO:0000256" key="3">
    <source>
        <dbReference type="ARBA" id="ARBA00022729"/>
    </source>
</evidence>
<keyword evidence="4" id="KW-0281">Fimbrium</keyword>
<sequence>MKIIHSVFLYLLFLSSYSAADTNVKVNYSGSIKIPACDITTHNTNVELGTWLLTGNGSNFPAGSTTDWTEFELIFNCHSSMSRIAGSLQGIAASDNRSFELDKITGAATGMAIQIEYFAAQTNRWEPADANKINQFLAMKQTQAGTNSLKFRARYKQLAAKATTGKANASVTFVVENK</sequence>
<evidence type="ECO:0000256" key="4">
    <source>
        <dbReference type="ARBA" id="ARBA00023263"/>
    </source>
</evidence>
<dbReference type="AlphaFoldDB" id="A0A9Q4GRZ7"/>
<organism evidence="7 8">
    <name type="scientific">Morganella morganii</name>
    <name type="common">Proteus morganii</name>
    <dbReference type="NCBI Taxonomy" id="582"/>
    <lineage>
        <taxon>Bacteria</taxon>
        <taxon>Pseudomonadati</taxon>
        <taxon>Pseudomonadota</taxon>
        <taxon>Gammaproteobacteria</taxon>
        <taxon>Enterobacterales</taxon>
        <taxon>Morganellaceae</taxon>
        <taxon>Morganella</taxon>
    </lineage>
</organism>
<feature type="domain" description="Fimbrial-type adhesion" evidence="6">
    <location>
        <begin position="27"/>
        <end position="176"/>
    </location>
</feature>
<dbReference type="Proteomes" id="UP001076655">
    <property type="component" value="Unassembled WGS sequence"/>
</dbReference>
<comment type="caution">
    <text evidence="7">The sequence shown here is derived from an EMBL/GenBank/DDBJ whole genome shotgun (WGS) entry which is preliminary data.</text>
</comment>
<dbReference type="Gene3D" id="2.60.40.1090">
    <property type="entry name" value="Fimbrial-type adhesion domain"/>
    <property type="match status" value="1"/>
</dbReference>
<accession>A0A9Q4GRZ7</accession>
<keyword evidence="3 5" id="KW-0732">Signal</keyword>
<dbReference type="GO" id="GO:0009289">
    <property type="term" value="C:pilus"/>
    <property type="evidence" value="ECO:0007669"/>
    <property type="project" value="UniProtKB-SubCell"/>
</dbReference>
<evidence type="ECO:0000313" key="7">
    <source>
        <dbReference type="EMBL" id="MCY0788325.1"/>
    </source>
</evidence>
<dbReference type="PANTHER" id="PTHR33420">
    <property type="entry name" value="FIMBRIAL SUBUNIT ELFA-RELATED"/>
    <property type="match status" value="1"/>
</dbReference>
<comment type="subcellular location">
    <subcellularLocation>
        <location evidence="1">Fimbrium</location>
    </subcellularLocation>
</comment>
<name>A0A9Q4GRZ7_MORMO</name>
<reference evidence="7" key="1">
    <citation type="submission" date="2022-08" db="EMBL/GenBank/DDBJ databases">
        <authorList>
            <person name="Dale J.L."/>
        </authorList>
    </citation>
    <scope>NUCLEOTIDE SEQUENCE</scope>
    <source>
        <strain evidence="7">2022EL-00758</strain>
    </source>
</reference>
<feature type="signal peptide" evidence="5">
    <location>
        <begin position="1"/>
        <end position="20"/>
    </location>
</feature>
<gene>
    <name evidence="7" type="ORF">N0392_01300</name>
</gene>